<dbReference type="InterPro" id="IPR039430">
    <property type="entry name" value="Thymidylate_kin-like_dom"/>
</dbReference>
<evidence type="ECO:0000256" key="7">
    <source>
        <dbReference type="ARBA" id="ARBA00022777"/>
    </source>
</evidence>
<dbReference type="FunFam" id="3.40.50.300:FF:000225">
    <property type="entry name" value="Thymidylate kinase"/>
    <property type="match status" value="1"/>
</dbReference>
<comment type="similarity">
    <text evidence="1 12">Belongs to the thymidylate kinase family.</text>
</comment>
<dbReference type="InterPro" id="IPR018094">
    <property type="entry name" value="Thymidylate_kinase"/>
</dbReference>
<dbReference type="GO" id="GO:0006227">
    <property type="term" value="P:dUDP biosynthetic process"/>
    <property type="evidence" value="ECO:0007669"/>
    <property type="project" value="TreeGrafter"/>
</dbReference>
<evidence type="ECO:0000313" key="15">
    <source>
        <dbReference type="Proteomes" id="UP000609531"/>
    </source>
</evidence>
<evidence type="ECO:0000256" key="4">
    <source>
        <dbReference type="ARBA" id="ARBA00022679"/>
    </source>
</evidence>
<evidence type="ECO:0000256" key="9">
    <source>
        <dbReference type="ARBA" id="ARBA00029962"/>
    </source>
</evidence>
<keyword evidence="5 12" id="KW-0545">Nucleotide biosynthesis</keyword>
<dbReference type="Pfam" id="PF02223">
    <property type="entry name" value="Thymidylate_kin"/>
    <property type="match status" value="1"/>
</dbReference>
<dbReference type="EC" id="2.7.4.9" evidence="2 12"/>
<dbReference type="Gene3D" id="3.40.50.300">
    <property type="entry name" value="P-loop containing nucleotide triphosphate hydrolases"/>
    <property type="match status" value="1"/>
</dbReference>
<keyword evidence="4 12" id="KW-0808">Transferase</keyword>
<evidence type="ECO:0000256" key="2">
    <source>
        <dbReference type="ARBA" id="ARBA00012980"/>
    </source>
</evidence>
<feature type="binding site" evidence="12">
    <location>
        <begin position="10"/>
        <end position="17"/>
    </location>
    <ligand>
        <name>ATP</name>
        <dbReference type="ChEBI" id="CHEBI:30616"/>
    </ligand>
</feature>
<keyword evidence="8 12" id="KW-0067">ATP-binding</keyword>
<gene>
    <name evidence="12" type="primary">tmk</name>
    <name evidence="14" type="ORF">JCR33_03380</name>
</gene>
<dbReference type="Proteomes" id="UP000609531">
    <property type="component" value="Unassembled WGS sequence"/>
</dbReference>
<evidence type="ECO:0000256" key="8">
    <source>
        <dbReference type="ARBA" id="ARBA00022840"/>
    </source>
</evidence>
<keyword evidence="7 12" id="KW-0418">Kinase</keyword>
<protein>
    <recommendedName>
        <fullName evidence="3 12">Thymidylate kinase</fullName>
        <ecNumber evidence="2 12">2.7.4.9</ecNumber>
    </recommendedName>
    <alternativeName>
        <fullName evidence="9 12">dTMP kinase</fullName>
    </alternativeName>
</protein>
<dbReference type="PANTHER" id="PTHR10344">
    <property type="entry name" value="THYMIDYLATE KINASE"/>
    <property type="match status" value="1"/>
</dbReference>
<accession>A0A934ILQ4</accession>
<dbReference type="GO" id="GO:0006233">
    <property type="term" value="P:dTDP biosynthetic process"/>
    <property type="evidence" value="ECO:0007669"/>
    <property type="project" value="InterPro"/>
</dbReference>
<keyword evidence="15" id="KW-1185">Reference proteome</keyword>
<dbReference type="GO" id="GO:0005524">
    <property type="term" value="F:ATP binding"/>
    <property type="evidence" value="ECO:0007669"/>
    <property type="project" value="UniProtKB-UniRule"/>
</dbReference>
<evidence type="ECO:0000256" key="11">
    <source>
        <dbReference type="ARBA" id="ARBA00057735"/>
    </source>
</evidence>
<comment type="function">
    <text evidence="11 12">Phosphorylation of dTMP to form dTDP in both de novo and salvage pathways of dTTP synthesis.</text>
</comment>
<evidence type="ECO:0000256" key="10">
    <source>
        <dbReference type="ARBA" id="ARBA00048743"/>
    </source>
</evidence>
<evidence type="ECO:0000256" key="3">
    <source>
        <dbReference type="ARBA" id="ARBA00017144"/>
    </source>
</evidence>
<dbReference type="PROSITE" id="PS01331">
    <property type="entry name" value="THYMIDYLATE_KINASE"/>
    <property type="match status" value="1"/>
</dbReference>
<dbReference type="InterPro" id="IPR018095">
    <property type="entry name" value="Thymidylate_kin_CS"/>
</dbReference>
<reference evidence="14" key="1">
    <citation type="submission" date="2020-12" db="EMBL/GenBank/DDBJ databases">
        <title>Bacterial taxonomy.</title>
        <authorList>
            <person name="Pan X."/>
        </authorList>
    </citation>
    <scope>NUCLEOTIDE SEQUENCE</scope>
    <source>
        <strain evidence="14">B2012</strain>
    </source>
</reference>
<name>A0A934ILQ4_9HYPH</name>
<evidence type="ECO:0000259" key="13">
    <source>
        <dbReference type="Pfam" id="PF02223"/>
    </source>
</evidence>
<evidence type="ECO:0000256" key="12">
    <source>
        <dbReference type="HAMAP-Rule" id="MF_00165"/>
    </source>
</evidence>
<sequence>MRGAFITFEGGEGAGKSTQAERLADRLREAGHAVTLTREPGGSPWAERLREALLSDRGRGLDATQQAILFAAARADHVETVIAPALRAGQVVICDRFSDSTEAYQGSLGAPQRLLALLRIVAVGSLMPDLTLILDVPPDVGRARAEQRTALDAFERDEEAVQTKRRDAFLAIAAREPERCAVIDASGSPDDVAQRIDAAVAERLGVLDGS</sequence>
<dbReference type="GO" id="GO:0004798">
    <property type="term" value="F:dTMP kinase activity"/>
    <property type="evidence" value="ECO:0007669"/>
    <property type="project" value="UniProtKB-UniRule"/>
</dbReference>
<keyword evidence="6 12" id="KW-0547">Nucleotide-binding</keyword>
<dbReference type="CDD" id="cd01672">
    <property type="entry name" value="TMPK"/>
    <property type="match status" value="1"/>
</dbReference>
<dbReference type="AlphaFoldDB" id="A0A934ILQ4"/>
<organism evidence="14 15">
    <name type="scientific">Acuticoccus mangrovi</name>
    <dbReference type="NCBI Taxonomy" id="2796142"/>
    <lineage>
        <taxon>Bacteria</taxon>
        <taxon>Pseudomonadati</taxon>
        <taxon>Pseudomonadota</taxon>
        <taxon>Alphaproteobacteria</taxon>
        <taxon>Hyphomicrobiales</taxon>
        <taxon>Amorphaceae</taxon>
        <taxon>Acuticoccus</taxon>
    </lineage>
</organism>
<dbReference type="RefSeq" id="WP_198880614.1">
    <property type="nucleotide sequence ID" value="NZ_JAEKJA010000002.1"/>
</dbReference>
<dbReference type="InterPro" id="IPR027417">
    <property type="entry name" value="P-loop_NTPase"/>
</dbReference>
<feature type="domain" description="Thymidylate kinase-like" evidence="13">
    <location>
        <begin position="8"/>
        <end position="196"/>
    </location>
</feature>
<proteinExistence type="inferred from homology"/>
<dbReference type="GO" id="GO:0005829">
    <property type="term" value="C:cytosol"/>
    <property type="evidence" value="ECO:0007669"/>
    <property type="project" value="TreeGrafter"/>
</dbReference>
<comment type="caution">
    <text evidence="14">The sequence shown here is derived from an EMBL/GenBank/DDBJ whole genome shotgun (WGS) entry which is preliminary data.</text>
</comment>
<evidence type="ECO:0000256" key="1">
    <source>
        <dbReference type="ARBA" id="ARBA00009776"/>
    </source>
</evidence>
<dbReference type="NCBIfam" id="TIGR00041">
    <property type="entry name" value="DTMP_kinase"/>
    <property type="match status" value="1"/>
</dbReference>
<evidence type="ECO:0000256" key="5">
    <source>
        <dbReference type="ARBA" id="ARBA00022727"/>
    </source>
</evidence>
<dbReference type="PANTHER" id="PTHR10344:SF4">
    <property type="entry name" value="UMP-CMP KINASE 2, MITOCHONDRIAL"/>
    <property type="match status" value="1"/>
</dbReference>
<comment type="catalytic activity">
    <reaction evidence="10 12">
        <text>dTMP + ATP = dTDP + ADP</text>
        <dbReference type="Rhea" id="RHEA:13517"/>
        <dbReference type="ChEBI" id="CHEBI:30616"/>
        <dbReference type="ChEBI" id="CHEBI:58369"/>
        <dbReference type="ChEBI" id="CHEBI:63528"/>
        <dbReference type="ChEBI" id="CHEBI:456216"/>
        <dbReference type="EC" id="2.7.4.9"/>
    </reaction>
</comment>
<dbReference type="SUPFAM" id="SSF52540">
    <property type="entry name" value="P-loop containing nucleoside triphosphate hydrolases"/>
    <property type="match status" value="1"/>
</dbReference>
<evidence type="ECO:0000256" key="6">
    <source>
        <dbReference type="ARBA" id="ARBA00022741"/>
    </source>
</evidence>
<dbReference type="GO" id="GO:0006235">
    <property type="term" value="P:dTTP biosynthetic process"/>
    <property type="evidence" value="ECO:0007669"/>
    <property type="project" value="UniProtKB-UniRule"/>
</dbReference>
<evidence type="ECO:0000313" key="14">
    <source>
        <dbReference type="EMBL" id="MBJ3774711.1"/>
    </source>
</evidence>
<dbReference type="EMBL" id="JAEKJA010000002">
    <property type="protein sequence ID" value="MBJ3774711.1"/>
    <property type="molecule type" value="Genomic_DNA"/>
</dbReference>
<dbReference type="HAMAP" id="MF_00165">
    <property type="entry name" value="Thymidylate_kinase"/>
    <property type="match status" value="1"/>
</dbReference>